<keyword evidence="2" id="KW-1185">Reference proteome</keyword>
<evidence type="ECO:0000313" key="1">
    <source>
        <dbReference type="EMBL" id="KAJ8631857.1"/>
    </source>
</evidence>
<accession>A0ACC2LEC7</accession>
<dbReference type="Proteomes" id="UP001234297">
    <property type="component" value="Chromosome 7"/>
</dbReference>
<gene>
    <name evidence="1" type="ORF">MRB53_025180</name>
</gene>
<dbReference type="EMBL" id="CM056815">
    <property type="protein sequence ID" value="KAJ8631857.1"/>
    <property type="molecule type" value="Genomic_DNA"/>
</dbReference>
<comment type="caution">
    <text evidence="1">The sequence shown here is derived from an EMBL/GenBank/DDBJ whole genome shotgun (WGS) entry which is preliminary data.</text>
</comment>
<organism evidence="1 2">
    <name type="scientific">Persea americana</name>
    <name type="common">Avocado</name>
    <dbReference type="NCBI Taxonomy" id="3435"/>
    <lineage>
        <taxon>Eukaryota</taxon>
        <taxon>Viridiplantae</taxon>
        <taxon>Streptophyta</taxon>
        <taxon>Embryophyta</taxon>
        <taxon>Tracheophyta</taxon>
        <taxon>Spermatophyta</taxon>
        <taxon>Magnoliopsida</taxon>
        <taxon>Magnoliidae</taxon>
        <taxon>Laurales</taxon>
        <taxon>Lauraceae</taxon>
        <taxon>Persea</taxon>
    </lineage>
</organism>
<name>A0ACC2LEC7_PERAE</name>
<reference evidence="1 2" key="1">
    <citation type="journal article" date="2022" name="Hortic Res">
        <title>A haplotype resolved chromosomal level avocado genome allows analysis of novel avocado genes.</title>
        <authorList>
            <person name="Nath O."/>
            <person name="Fletcher S.J."/>
            <person name="Hayward A."/>
            <person name="Shaw L.M."/>
            <person name="Masouleh A.K."/>
            <person name="Furtado A."/>
            <person name="Henry R.J."/>
            <person name="Mitter N."/>
        </authorList>
    </citation>
    <scope>NUCLEOTIDE SEQUENCE [LARGE SCALE GENOMIC DNA]</scope>
    <source>
        <strain evidence="2">cv. Hass</strain>
    </source>
</reference>
<protein>
    <submittedName>
        <fullName evidence="1">Uncharacterized protein</fullName>
    </submittedName>
</protein>
<evidence type="ECO:0000313" key="2">
    <source>
        <dbReference type="Proteomes" id="UP001234297"/>
    </source>
</evidence>
<sequence length="261" mass="29912">MYTLVKTIDTTFPIKYHQIFQARRLLRRKRATISCKSEEPQPSSPSEGDTRRREILAKMAMLQAQKVRLTDFLDEKSAYLTQFAEDANSEFDQIGETALKGLDEAEARILENIDNRMQAFEEDAESNRNNIEKNKQKLAVFEDKMEVDQNEGLFFKNLTRQQQQKQQPSYAAKEEMQKLRQVERVNAGSKARRSIYLALICLLALTILNALITSQAGDWRKIAGLGVILVALIAQLAYEQSMSSAEPEKMGEEEGRREDEQ</sequence>
<proteinExistence type="predicted"/>